<dbReference type="GO" id="GO:0009231">
    <property type="term" value="P:riboflavin biosynthetic process"/>
    <property type="evidence" value="ECO:0007669"/>
    <property type="project" value="UniProtKB-UniPathway"/>
</dbReference>
<feature type="binding site" evidence="16">
    <location>
        <position position="203"/>
    </location>
    <ligand>
        <name>substrate</name>
    </ligand>
</feature>
<evidence type="ECO:0000256" key="2">
    <source>
        <dbReference type="ARBA" id="ARBA00004882"/>
    </source>
</evidence>
<comment type="function">
    <text evidence="1 14">Converts 2,5-diamino-6-(ribosylamino)-4(3h)-pyrimidinone 5'-phosphate into 5-amino-6-(ribosylamino)-2,4(1h,3h)-pyrimidinedione 5'-phosphate.</text>
</comment>
<evidence type="ECO:0000256" key="4">
    <source>
        <dbReference type="ARBA" id="ARBA00005259"/>
    </source>
</evidence>
<dbReference type="InterPro" id="IPR024072">
    <property type="entry name" value="DHFR-like_dom_sf"/>
</dbReference>
<feature type="binding site" evidence="17">
    <location>
        <position position="57"/>
    </location>
    <ligand>
        <name>Zn(2+)</name>
        <dbReference type="ChEBI" id="CHEBI:29105"/>
        <note>catalytic</note>
    </ligand>
</feature>
<keyword evidence="8 14" id="KW-0862">Zinc</keyword>
<feature type="binding site" evidence="16">
    <location>
        <position position="214"/>
    </location>
    <ligand>
        <name>substrate</name>
    </ligand>
</feature>
<organism evidence="19 20">
    <name type="scientific">Lysinibacillus sphaericus (strain C3-41)</name>
    <dbReference type="NCBI Taxonomy" id="444177"/>
    <lineage>
        <taxon>Bacteria</taxon>
        <taxon>Bacillati</taxon>
        <taxon>Bacillota</taxon>
        <taxon>Bacilli</taxon>
        <taxon>Bacillales</taxon>
        <taxon>Bacillaceae</taxon>
        <taxon>Lysinibacillus</taxon>
    </lineage>
</organism>
<keyword evidence="9 14" id="KW-0521">NADP</keyword>
<dbReference type="Pfam" id="PF01872">
    <property type="entry name" value="RibD_C"/>
    <property type="match status" value="1"/>
</dbReference>
<dbReference type="SUPFAM" id="SSF53597">
    <property type="entry name" value="Dihydrofolate reductase-like"/>
    <property type="match status" value="1"/>
</dbReference>
<evidence type="ECO:0000256" key="17">
    <source>
        <dbReference type="PIRSR" id="PIRSR006769-3"/>
    </source>
</evidence>
<feature type="binding site" evidence="16">
    <location>
        <position position="175"/>
    </location>
    <ligand>
        <name>substrate</name>
    </ligand>
</feature>
<evidence type="ECO:0000256" key="12">
    <source>
        <dbReference type="ARBA" id="ARBA00049861"/>
    </source>
</evidence>
<comment type="catalytic activity">
    <reaction evidence="12 14">
        <text>5-amino-6-(5-phospho-D-ribitylamino)uracil + NADP(+) = 5-amino-6-(5-phospho-D-ribosylamino)uracil + NADPH + H(+)</text>
        <dbReference type="Rhea" id="RHEA:17845"/>
        <dbReference type="ChEBI" id="CHEBI:15378"/>
        <dbReference type="ChEBI" id="CHEBI:57783"/>
        <dbReference type="ChEBI" id="CHEBI:58349"/>
        <dbReference type="ChEBI" id="CHEBI:58421"/>
        <dbReference type="ChEBI" id="CHEBI:58453"/>
        <dbReference type="EC" id="1.1.1.193"/>
    </reaction>
</comment>
<evidence type="ECO:0000256" key="10">
    <source>
        <dbReference type="ARBA" id="ARBA00023002"/>
    </source>
</evidence>
<dbReference type="Pfam" id="PF00383">
    <property type="entry name" value="dCMP_cyt_deam_1"/>
    <property type="match status" value="1"/>
</dbReference>
<evidence type="ECO:0000256" key="3">
    <source>
        <dbReference type="ARBA" id="ARBA00004910"/>
    </source>
</evidence>
<keyword evidence="10 14" id="KW-0560">Oxidoreductase</keyword>
<dbReference type="InterPro" id="IPR002125">
    <property type="entry name" value="CMP_dCMP_dom"/>
</dbReference>
<dbReference type="FunFam" id="3.40.140.10:FF:000025">
    <property type="entry name" value="Riboflavin biosynthesis protein RibD"/>
    <property type="match status" value="1"/>
</dbReference>
<evidence type="ECO:0000256" key="15">
    <source>
        <dbReference type="PIRSR" id="PIRSR006769-1"/>
    </source>
</evidence>
<feature type="active site" description="Proton donor" evidence="15">
    <location>
        <position position="59"/>
    </location>
</feature>
<dbReference type="GO" id="GO:0008703">
    <property type="term" value="F:5-amino-6-(5-phosphoribosylamino)uracil reductase activity"/>
    <property type="evidence" value="ECO:0007669"/>
    <property type="project" value="UniProtKB-EC"/>
</dbReference>
<dbReference type="EMBL" id="CP000817">
    <property type="protein sequence ID" value="ACA39347.1"/>
    <property type="molecule type" value="Genomic_DNA"/>
</dbReference>
<feature type="domain" description="CMP/dCMP-type deaminase" evidence="18">
    <location>
        <begin position="8"/>
        <end position="130"/>
    </location>
</feature>
<dbReference type="NCBIfam" id="TIGR00326">
    <property type="entry name" value="eubact_ribD"/>
    <property type="match status" value="1"/>
</dbReference>
<dbReference type="AlphaFoldDB" id="B1HRR2"/>
<name>B1HRR2_LYSSC</name>
<feature type="binding site" evidence="16">
    <location>
        <position position="191"/>
    </location>
    <ligand>
        <name>substrate</name>
    </ligand>
</feature>
<dbReference type="InterPro" id="IPR004794">
    <property type="entry name" value="Eubact_RibD"/>
</dbReference>
<comment type="pathway">
    <text evidence="2 14">Cofactor biosynthesis; riboflavin biosynthesis; 5-amino-6-(D-ribitylamino)uracil from GTP: step 2/4.</text>
</comment>
<evidence type="ECO:0000256" key="16">
    <source>
        <dbReference type="PIRSR" id="PIRSR006769-2"/>
    </source>
</evidence>
<evidence type="ECO:0000256" key="6">
    <source>
        <dbReference type="ARBA" id="ARBA00022723"/>
    </source>
</evidence>
<feature type="binding site" evidence="16">
    <location>
        <position position="207"/>
    </location>
    <ligand>
        <name>NADP(+)</name>
        <dbReference type="ChEBI" id="CHEBI:58349"/>
    </ligand>
</feature>
<evidence type="ECO:0000313" key="20">
    <source>
        <dbReference type="Proteomes" id="UP000002164"/>
    </source>
</evidence>
<dbReference type="Proteomes" id="UP000002164">
    <property type="component" value="Chromosome"/>
</dbReference>
<dbReference type="EC" id="3.5.4.26" evidence="14"/>
<dbReference type="EC" id="1.1.1.193" evidence="14"/>
<evidence type="ECO:0000313" key="19">
    <source>
        <dbReference type="EMBL" id="ACA39347.1"/>
    </source>
</evidence>
<feature type="binding site" evidence="16">
    <location>
        <position position="230"/>
    </location>
    <ligand>
        <name>NADP(+)</name>
        <dbReference type="ChEBI" id="CHEBI:58349"/>
    </ligand>
</feature>
<dbReference type="InterPro" id="IPR050765">
    <property type="entry name" value="Riboflavin_Biosynth_HTPR"/>
</dbReference>
<dbReference type="InterPro" id="IPR002734">
    <property type="entry name" value="RibDG_C"/>
</dbReference>
<dbReference type="CDD" id="cd01284">
    <property type="entry name" value="Riboflavin_deaminase-reductase"/>
    <property type="match status" value="1"/>
</dbReference>
<dbReference type="KEGG" id="lsp:Bsph_1751"/>
<feature type="binding site" evidence="16">
    <location>
        <position position="177"/>
    </location>
    <ligand>
        <name>NADP(+)</name>
        <dbReference type="ChEBI" id="CHEBI:58349"/>
    </ligand>
</feature>
<sequence>MEVATMTTKDEKYMQLALDLAASAKGNTNPNPLVGAVIVKNDIIVGTGLHRKAGEPHAEVHAFRMAGEHAQNATLYVTLEPCSHFGKTPPCANLVKDSGVSRVVVAMQDPNPTVAGRGIQLLRDAGITVEVGVLEQQARRLNERFIHNMLTKRPFIISKFAMTVDGKIATHTGHSKWVTGKAAREDVHRIRHEVDGILVGVGTVIADNPSLTTRLSEGYGKNPTRIIMDSLLRTPLDANVLNTEEAPTILVCSNDVSQEKIDLLINKGLTVLPIEKDERGLNIDEMLARLYEHGITDILLEGGSKVNASFLQQGAIDKYVIYIAPKVLGGNLSLTPFAGSNPSLMNEAWQVEFASFDKIGEDLCIIAYPKQGEEN</sequence>
<dbReference type="InterPro" id="IPR016193">
    <property type="entry name" value="Cytidine_deaminase-like"/>
</dbReference>
<comment type="cofactor">
    <cofactor evidence="14 17">
        <name>Zn(2+)</name>
        <dbReference type="ChEBI" id="CHEBI:29105"/>
    </cofactor>
    <text evidence="14 17">Binds 1 zinc ion.</text>
</comment>
<feature type="binding site" evidence="16">
    <location>
        <position position="161"/>
    </location>
    <ligand>
        <name>NADP(+)</name>
        <dbReference type="ChEBI" id="CHEBI:58349"/>
    </ligand>
</feature>
<feature type="binding site" evidence="16">
    <location>
        <position position="301"/>
    </location>
    <ligand>
        <name>substrate</name>
    </ligand>
</feature>
<protein>
    <recommendedName>
        <fullName evidence="14">Riboflavin biosynthesis protein RibD</fullName>
    </recommendedName>
    <domain>
        <recommendedName>
            <fullName evidence="14">Diaminohydroxyphosphoribosylaminopyrimidine deaminase</fullName>
            <shortName evidence="14">DRAP deaminase</shortName>
            <ecNumber evidence="14">3.5.4.26</ecNumber>
        </recommendedName>
        <alternativeName>
            <fullName evidence="14">Riboflavin-specific deaminase</fullName>
        </alternativeName>
    </domain>
    <domain>
        <recommendedName>
            <fullName evidence="14">5-amino-6-(5-phosphoribosylamino)uracil reductase</fullName>
            <ecNumber evidence="14">1.1.1.193</ecNumber>
        </recommendedName>
        <alternativeName>
            <fullName evidence="14">HTP reductase</fullName>
        </alternativeName>
    </domain>
</protein>
<comment type="similarity">
    <text evidence="4 14">In the N-terminal section; belongs to the cytidine and deoxycytidylate deaminase family.</text>
</comment>
<dbReference type="PIRSF" id="PIRSF006769">
    <property type="entry name" value="RibD"/>
    <property type="match status" value="1"/>
</dbReference>
<dbReference type="PROSITE" id="PS51747">
    <property type="entry name" value="CYT_DCMP_DEAMINASES_2"/>
    <property type="match status" value="1"/>
</dbReference>
<dbReference type="Gene3D" id="3.40.140.10">
    <property type="entry name" value="Cytidine Deaminase, domain 2"/>
    <property type="match status" value="1"/>
</dbReference>
<proteinExistence type="inferred from homology"/>
<dbReference type="InterPro" id="IPR011549">
    <property type="entry name" value="RibD_C"/>
</dbReference>
<reference evidence="19 20" key="1">
    <citation type="journal article" date="2008" name="J. Bacteriol.">
        <title>Complete genome sequence of the mosquitocidal bacterium Bacillus sphaericus C3-41 and comparison with those of closely related Bacillus species.</title>
        <authorList>
            <person name="Hu X."/>
            <person name="Fan W."/>
            <person name="Han B."/>
            <person name="Liu H."/>
            <person name="Zheng D."/>
            <person name="Li Q."/>
            <person name="Dong W."/>
            <person name="Yan J."/>
            <person name="Gao M."/>
            <person name="Berry C."/>
            <person name="Yuan Z."/>
        </authorList>
    </citation>
    <scope>NUCLEOTIDE SEQUENCE [LARGE SCALE GENOMIC DNA]</scope>
    <source>
        <strain evidence="19 20">C3-41</strain>
    </source>
</reference>
<evidence type="ECO:0000259" key="18">
    <source>
        <dbReference type="PROSITE" id="PS51747"/>
    </source>
</evidence>
<comment type="catalytic activity">
    <reaction evidence="13 14">
        <text>2,5-diamino-6-hydroxy-4-(5-phosphoribosylamino)-pyrimidine + H2O + H(+) = 5-amino-6-(5-phospho-D-ribosylamino)uracil + NH4(+)</text>
        <dbReference type="Rhea" id="RHEA:21868"/>
        <dbReference type="ChEBI" id="CHEBI:15377"/>
        <dbReference type="ChEBI" id="CHEBI:15378"/>
        <dbReference type="ChEBI" id="CHEBI:28938"/>
        <dbReference type="ChEBI" id="CHEBI:58453"/>
        <dbReference type="ChEBI" id="CHEBI:58614"/>
        <dbReference type="EC" id="3.5.4.26"/>
    </reaction>
</comment>
<dbReference type="PANTHER" id="PTHR38011">
    <property type="entry name" value="DIHYDROFOLATE REDUCTASE FAMILY PROTEIN (AFU_ORTHOLOGUE AFUA_8G06820)"/>
    <property type="match status" value="1"/>
</dbReference>
<keyword evidence="11" id="KW-0511">Multifunctional enzyme</keyword>
<dbReference type="UniPathway" id="UPA00275">
    <property type="reaction ID" value="UER00401"/>
</dbReference>
<keyword evidence="6 14" id="KW-0479">Metal-binding</keyword>
<dbReference type="GO" id="GO:0008835">
    <property type="term" value="F:diaminohydroxyphosphoribosylaminopyrimidine deaminase activity"/>
    <property type="evidence" value="ECO:0007669"/>
    <property type="project" value="UniProtKB-EC"/>
</dbReference>
<dbReference type="SUPFAM" id="SSF53927">
    <property type="entry name" value="Cytidine deaminase-like"/>
    <property type="match status" value="1"/>
</dbReference>
<dbReference type="EnsemblBacteria" id="ACA39347">
    <property type="protein sequence ID" value="ACA39347"/>
    <property type="gene ID" value="Bsph_1751"/>
</dbReference>
<dbReference type="NCBIfam" id="TIGR00227">
    <property type="entry name" value="ribD_Cterm"/>
    <property type="match status" value="1"/>
</dbReference>
<feature type="binding site" evidence="17">
    <location>
        <position position="82"/>
    </location>
    <ligand>
        <name>Zn(2+)</name>
        <dbReference type="ChEBI" id="CHEBI:29105"/>
        <note>catalytic</note>
    </ligand>
</feature>
<comment type="similarity">
    <text evidence="5 14">In the C-terminal section; belongs to the HTP reductase family.</text>
</comment>
<keyword evidence="7 14" id="KW-0378">Hydrolase</keyword>
<dbReference type="GO" id="GO:0046872">
    <property type="term" value="F:metal ion binding"/>
    <property type="evidence" value="ECO:0007669"/>
    <property type="project" value="UniProtKB-KW"/>
</dbReference>
<accession>B1HRR2</accession>
<dbReference type="GO" id="GO:0050661">
    <property type="term" value="F:NADP binding"/>
    <property type="evidence" value="ECO:0007669"/>
    <property type="project" value="InterPro"/>
</dbReference>
<dbReference type="HOGENOM" id="CLU_036590_1_2_9"/>
<gene>
    <name evidence="19" type="primary">ribD</name>
    <name evidence="19" type="ordered locus">Bsph_1751</name>
</gene>
<evidence type="ECO:0000256" key="13">
    <source>
        <dbReference type="ARBA" id="ARBA00049886"/>
    </source>
</evidence>
<feature type="binding site" evidence="16">
    <location>
        <position position="211"/>
    </location>
    <ligand>
        <name>substrate</name>
    </ligand>
</feature>
<comment type="pathway">
    <text evidence="3 14">Cofactor biosynthesis; riboflavin biosynthesis; 5-amino-6-(D-ribitylamino)uracil from GTP: step 3/4.</text>
</comment>
<evidence type="ECO:0000256" key="7">
    <source>
        <dbReference type="ARBA" id="ARBA00022801"/>
    </source>
</evidence>
<evidence type="ECO:0000256" key="5">
    <source>
        <dbReference type="ARBA" id="ARBA00007417"/>
    </source>
</evidence>
<feature type="binding site" evidence="17">
    <location>
        <position position="91"/>
    </location>
    <ligand>
        <name>Zn(2+)</name>
        <dbReference type="ChEBI" id="CHEBI:29105"/>
        <note>catalytic</note>
    </ligand>
</feature>
<evidence type="ECO:0000256" key="14">
    <source>
        <dbReference type="PIRNR" id="PIRNR006769"/>
    </source>
</evidence>
<evidence type="ECO:0000256" key="11">
    <source>
        <dbReference type="ARBA" id="ARBA00023268"/>
    </source>
</evidence>
<dbReference type="PANTHER" id="PTHR38011:SF7">
    <property type="entry name" value="2,5-DIAMINO-6-RIBOSYLAMINO-4(3H)-PYRIMIDINONE 5'-PHOSPHATE REDUCTASE"/>
    <property type="match status" value="1"/>
</dbReference>
<evidence type="ECO:0000256" key="8">
    <source>
        <dbReference type="ARBA" id="ARBA00022833"/>
    </source>
</evidence>
<keyword evidence="14" id="KW-0686">Riboflavin biosynthesis</keyword>
<evidence type="ECO:0000256" key="9">
    <source>
        <dbReference type="ARBA" id="ARBA00022857"/>
    </source>
</evidence>
<feature type="binding site" evidence="16">
    <location>
        <begin position="303"/>
        <end position="309"/>
    </location>
    <ligand>
        <name>NADP(+)</name>
        <dbReference type="ChEBI" id="CHEBI:58349"/>
    </ligand>
</feature>
<evidence type="ECO:0000256" key="1">
    <source>
        <dbReference type="ARBA" id="ARBA00002151"/>
    </source>
</evidence>
<dbReference type="Gene3D" id="3.40.430.10">
    <property type="entry name" value="Dihydrofolate Reductase, subunit A"/>
    <property type="match status" value="1"/>
</dbReference>